<gene>
    <name evidence="2" type="ordered locus">DSC_01590</name>
</gene>
<feature type="transmembrane region" description="Helical" evidence="1">
    <location>
        <begin position="366"/>
        <end position="386"/>
    </location>
</feature>
<proteinExistence type="predicted"/>
<feature type="transmembrane region" description="Helical" evidence="1">
    <location>
        <begin position="253"/>
        <end position="271"/>
    </location>
</feature>
<dbReference type="OrthoDB" id="6008714at2"/>
<keyword evidence="1" id="KW-1133">Transmembrane helix</keyword>
<reference evidence="2 3" key="1">
    <citation type="journal article" date="2012" name="J. Bacteriol.">
        <title>Complete Genome Sequence of the BTEX-Degrading Bacterium Pseudoxanthomonas spadix BD-a59.</title>
        <authorList>
            <person name="Lee S.H."/>
            <person name="Jin H.M."/>
            <person name="Lee H.J."/>
            <person name="Kim J.M."/>
            <person name="Jeon C.O."/>
        </authorList>
    </citation>
    <scope>NUCLEOTIDE SEQUENCE [LARGE SCALE GENOMIC DNA]</scope>
    <source>
        <strain evidence="2 3">BD-a59</strain>
    </source>
</reference>
<feature type="transmembrane region" description="Helical" evidence="1">
    <location>
        <begin position="342"/>
        <end position="360"/>
    </location>
</feature>
<dbReference type="HOGENOM" id="CLU_514684_0_0_6"/>
<evidence type="ECO:0000313" key="2">
    <source>
        <dbReference type="EMBL" id="AER54971.1"/>
    </source>
</evidence>
<feature type="transmembrane region" description="Helical" evidence="1">
    <location>
        <begin position="116"/>
        <end position="149"/>
    </location>
</feature>
<feature type="transmembrane region" description="Helical" evidence="1">
    <location>
        <begin position="161"/>
        <end position="182"/>
    </location>
</feature>
<protein>
    <submittedName>
        <fullName evidence="2">Uncharacterized protein</fullName>
    </submittedName>
</protein>
<feature type="transmembrane region" description="Helical" evidence="1">
    <location>
        <begin position="398"/>
        <end position="419"/>
    </location>
</feature>
<organism evidence="2 3">
    <name type="scientific">Pseudoxanthomonas spadix (strain BD-a59)</name>
    <dbReference type="NCBI Taxonomy" id="1045855"/>
    <lineage>
        <taxon>Bacteria</taxon>
        <taxon>Pseudomonadati</taxon>
        <taxon>Pseudomonadota</taxon>
        <taxon>Gammaproteobacteria</taxon>
        <taxon>Lysobacterales</taxon>
        <taxon>Lysobacteraceae</taxon>
        <taxon>Pseudoxanthomonas</taxon>
    </lineage>
</organism>
<feature type="transmembrane region" description="Helical" evidence="1">
    <location>
        <begin position="501"/>
        <end position="522"/>
    </location>
</feature>
<feature type="transmembrane region" description="Helical" evidence="1">
    <location>
        <begin position="47"/>
        <end position="71"/>
    </location>
</feature>
<feature type="transmembrane region" description="Helical" evidence="1">
    <location>
        <begin position="283"/>
        <end position="305"/>
    </location>
</feature>
<accession>G7UU82</accession>
<dbReference type="KEGG" id="psd:DSC_01590"/>
<keyword evidence="1" id="KW-0812">Transmembrane</keyword>
<feature type="transmembrane region" description="Helical" evidence="1">
    <location>
        <begin position="425"/>
        <end position="447"/>
    </location>
</feature>
<keyword evidence="3" id="KW-1185">Reference proteome</keyword>
<dbReference type="STRING" id="1045855.DSC_01590"/>
<keyword evidence="1" id="KW-0472">Membrane</keyword>
<dbReference type="RefSeq" id="WP_014159149.1">
    <property type="nucleotide sequence ID" value="NC_016147.2"/>
</dbReference>
<evidence type="ECO:0000256" key="1">
    <source>
        <dbReference type="SAM" id="Phobius"/>
    </source>
</evidence>
<evidence type="ECO:0000313" key="3">
    <source>
        <dbReference type="Proteomes" id="UP000005870"/>
    </source>
</evidence>
<feature type="transmembrane region" description="Helical" evidence="1">
    <location>
        <begin position="83"/>
        <end position="104"/>
    </location>
</feature>
<dbReference type="EMBL" id="CP003093">
    <property type="protein sequence ID" value="AER54971.1"/>
    <property type="molecule type" value="Genomic_DNA"/>
</dbReference>
<dbReference type="AlphaFoldDB" id="G7UU82"/>
<dbReference type="Proteomes" id="UP000005870">
    <property type="component" value="Chromosome"/>
</dbReference>
<feature type="transmembrane region" description="Helical" evidence="1">
    <location>
        <begin position="468"/>
        <end position="489"/>
    </location>
</feature>
<sequence>MSARTLTLPAVVLVSRHAGTWLVHGLWLAFNLGAACLDPPAHMPRLLLSSIGIAFWWMLMSGHLLGTVWQMHRMLLPRTWRTLATLLLPAWALTVLLPALAWAWLDQASLLPGVWVLTVVALATMLLTSVPPIVMAALIPLGFALKLAAHIGIEQPPWTDASALVTPLVLAGLIALCWWPMFRHGAPAGQWLRPIAIALLTGTFSLEQMRQQQAIGWLGGNVHPDLMLPVQKRARAILGVALGPTIGKPRLRALLLGHLWLVALAGLWLIAPLSGQAGTGDRRFLLFLPSIMVAVVSVSALMRLWTLFRKPELGLYELALLPGQATGAGRAHDLARLLLERMGISTAIACAVMAVFGVVLQAPVVYFAMLLGTGLACLLVNATLSLWCSVRGGLHGMVLGWVIGLEAALVLLANHYAIARGQVPGWMLLAWTALLIAAGGALARLTRRLGLRQQPWQARVGRPLPRQASTLLGIGALALAGSILLRVLGMSAPAQVADHRALLTFGLGATGIILVLLGLRIVRRRRSTR</sequence>
<name>G7UU82_PSEUP</name>